<dbReference type="InterPro" id="IPR036937">
    <property type="entry name" value="Adhesion_dom_fimbrial_sf"/>
</dbReference>
<dbReference type="RefSeq" id="WP_025424395.1">
    <property type="nucleotide sequence ID" value="NZ_CP006570.1"/>
</dbReference>
<reference evidence="1 2" key="1">
    <citation type="journal article" date="2014" name="Genome Biol. Evol.">
        <title>Genome degeneration and adaptation in a nascent stage of symbiosis.</title>
        <authorList>
            <person name="Oakeson K.F."/>
            <person name="Gil R."/>
            <person name="Clayton A.L."/>
            <person name="Dunn D.M."/>
            <person name="von Niederhausern A.C."/>
            <person name="Hamil C."/>
            <person name="Aoyagi A."/>
            <person name="Duval B."/>
            <person name="Baca A."/>
            <person name="Silva F.J."/>
            <person name="Vallier A."/>
            <person name="Jackson D.G."/>
            <person name="Latorre A."/>
            <person name="Weiss R.B."/>
            <person name="Heddi A."/>
            <person name="Moya A."/>
            <person name="Dale C."/>
        </authorList>
    </citation>
    <scope>NUCLEOTIDE SEQUENCE [LARGE SCALE GENOMIC DNA]</scope>
    <source>
        <strain evidence="1 2">HS1</strain>
        <plasmid evidence="2">Plasmid pHS1</plasmid>
    </source>
</reference>
<dbReference type="SUPFAM" id="SSF49401">
    <property type="entry name" value="Bacterial adhesins"/>
    <property type="match status" value="1"/>
</dbReference>
<keyword evidence="2" id="KW-1185">Reference proteome</keyword>
<dbReference type="GO" id="GO:0009289">
    <property type="term" value="C:pilus"/>
    <property type="evidence" value="ECO:0007669"/>
    <property type="project" value="InterPro"/>
</dbReference>
<evidence type="ECO:0000313" key="2">
    <source>
        <dbReference type="Proteomes" id="UP000019028"/>
    </source>
</evidence>
<evidence type="ECO:0000313" key="1">
    <source>
        <dbReference type="EMBL" id="AHF79265.1"/>
    </source>
</evidence>
<dbReference type="GO" id="GO:0007155">
    <property type="term" value="P:cell adhesion"/>
    <property type="evidence" value="ECO:0007669"/>
    <property type="project" value="InterPro"/>
</dbReference>
<geneLocation type="plasmid" evidence="1 2">
    <name>pHS1</name>
</geneLocation>
<evidence type="ECO:0008006" key="3">
    <source>
        <dbReference type="Google" id="ProtNLM"/>
    </source>
</evidence>
<name>W0I473_9GAMM</name>
<proteinExistence type="predicted"/>
<gene>
    <name evidence="1" type="ORF">Sant_P0220</name>
</gene>
<accession>W0I473</accession>
<keyword evidence="1" id="KW-0614">Plasmid</keyword>
<protein>
    <recommendedName>
        <fullName evidence="3">Fimbrial protein</fullName>
    </recommendedName>
</protein>
<dbReference type="Proteomes" id="UP000019028">
    <property type="component" value="Plasmid pHS1"/>
</dbReference>
<dbReference type="KEGG" id="sod:Sant_P0220"/>
<dbReference type="EMBL" id="CP006570">
    <property type="protein sequence ID" value="AHF79265.1"/>
    <property type="molecule type" value="Genomic_DNA"/>
</dbReference>
<organism evidence="1 2">
    <name type="scientific">Sodalis praecaptivus</name>
    <dbReference type="NCBI Taxonomy" id="1239307"/>
    <lineage>
        <taxon>Bacteria</taxon>
        <taxon>Pseudomonadati</taxon>
        <taxon>Pseudomonadota</taxon>
        <taxon>Gammaproteobacteria</taxon>
        <taxon>Enterobacterales</taxon>
        <taxon>Bruguierivoracaceae</taxon>
        <taxon>Sodalis</taxon>
    </lineage>
</organism>
<dbReference type="AlphaFoldDB" id="W0I473"/>
<dbReference type="InterPro" id="IPR008966">
    <property type="entry name" value="Adhesion_dom_sf"/>
</dbReference>
<sequence>MKIKVWLIFIVGFLAGYSGWVSAFIITPIDSRIDAVVPFSFSAEKEFQFYLFTAGGDTLPIVPIPGVSFSAQCDTTPAMGNIADAWNLGTKSPEQIGSVTRVNGCRFTLVNNSGQPIELNNYILAMLAEGSEPTYLEYVYINGTFPAKQACTISVPSEVNLGSIPASDLRPGRAANDFRKTFTVNSNCGGGTAKIALTTPIIANGCPATSAGMLFCLDNDGNKIDMSVSGGDIYIPDANESSITLGVTPEVIDKIAPGAYSVPLTLTITIE</sequence>
<dbReference type="HOGENOM" id="CLU_1026362_0_0_6"/>
<dbReference type="Gene3D" id="2.60.40.1090">
    <property type="entry name" value="Fimbrial-type adhesion domain"/>
    <property type="match status" value="1"/>
</dbReference>